<evidence type="ECO:0000313" key="3">
    <source>
        <dbReference type="Proteomes" id="UP000594261"/>
    </source>
</evidence>
<evidence type="ECO:0000313" key="2">
    <source>
        <dbReference type="EnsemblPlants" id="QL03p053290:mrna:CDS:1"/>
    </source>
</evidence>
<keyword evidence="3" id="KW-1185">Reference proteome</keyword>
<dbReference type="EnsemblPlants" id="QL03p053290:mrna">
    <property type="protein sequence ID" value="QL03p053290:mrna:CDS:1"/>
    <property type="gene ID" value="QL03p053290"/>
</dbReference>
<reference evidence="2" key="2">
    <citation type="submission" date="2021-01" db="UniProtKB">
        <authorList>
            <consortium name="EnsemblPlants"/>
        </authorList>
    </citation>
    <scope>IDENTIFICATION</scope>
</reference>
<reference evidence="2 3" key="1">
    <citation type="journal article" date="2016" name="G3 (Bethesda)">
        <title>First Draft Assembly and Annotation of the Genome of a California Endemic Oak Quercus lobata Nee (Fagaceae).</title>
        <authorList>
            <person name="Sork V.L."/>
            <person name="Fitz-Gibbon S.T."/>
            <person name="Puiu D."/>
            <person name="Crepeau M."/>
            <person name="Gugger P.F."/>
            <person name="Sherman R."/>
            <person name="Stevens K."/>
            <person name="Langley C.H."/>
            <person name="Pellegrini M."/>
            <person name="Salzberg S.L."/>
        </authorList>
    </citation>
    <scope>NUCLEOTIDE SEQUENCE [LARGE SCALE GENOMIC DNA]</scope>
    <source>
        <strain evidence="2 3">cv. SW786</strain>
    </source>
</reference>
<organism evidence="2 3">
    <name type="scientific">Quercus lobata</name>
    <name type="common">Valley oak</name>
    <dbReference type="NCBI Taxonomy" id="97700"/>
    <lineage>
        <taxon>Eukaryota</taxon>
        <taxon>Viridiplantae</taxon>
        <taxon>Streptophyta</taxon>
        <taxon>Embryophyta</taxon>
        <taxon>Tracheophyta</taxon>
        <taxon>Spermatophyta</taxon>
        <taxon>Magnoliopsida</taxon>
        <taxon>eudicotyledons</taxon>
        <taxon>Gunneridae</taxon>
        <taxon>Pentapetalae</taxon>
        <taxon>rosids</taxon>
        <taxon>fabids</taxon>
        <taxon>Fagales</taxon>
        <taxon>Fagaceae</taxon>
        <taxon>Quercus</taxon>
    </lineage>
</organism>
<dbReference type="InterPro" id="IPR026960">
    <property type="entry name" value="RVT-Znf"/>
</dbReference>
<dbReference type="EMBL" id="LRBV02000003">
    <property type="status" value="NOT_ANNOTATED_CDS"/>
    <property type="molecule type" value="Genomic_DNA"/>
</dbReference>
<dbReference type="Pfam" id="PF13966">
    <property type="entry name" value="zf-RVT"/>
    <property type="match status" value="1"/>
</dbReference>
<dbReference type="Gramene" id="QL03p053290:mrna">
    <property type="protein sequence ID" value="QL03p053290:mrna:CDS:1"/>
    <property type="gene ID" value="QL03p053290"/>
</dbReference>
<dbReference type="Proteomes" id="UP000594261">
    <property type="component" value="Chromosome 3"/>
</dbReference>
<name>A0A7N2L9M5_QUELO</name>
<feature type="domain" description="Reverse transcriptase zinc-binding" evidence="1">
    <location>
        <begin position="26"/>
        <end position="93"/>
    </location>
</feature>
<dbReference type="InParanoid" id="A0A7N2L9M5"/>
<dbReference type="AlphaFoldDB" id="A0A7N2L9M5"/>
<protein>
    <recommendedName>
        <fullName evidence="1">Reverse transcriptase zinc-binding domain-containing protein</fullName>
    </recommendedName>
</protein>
<evidence type="ECO:0000259" key="1">
    <source>
        <dbReference type="Pfam" id="PF13966"/>
    </source>
</evidence>
<accession>A0A7N2L9M5</accession>
<proteinExistence type="predicted"/>
<dbReference type="OMA" id="THNELIF"/>
<sequence length="173" mass="20638">MRGRNVKDIMLFHNELLNSAARGDGPIWNEVWALNVPLKVRMFLWRACSNCLPTRDKLHQRRVRVETQCELCLQQAKTAHHILWECPFAQNVWALFRGRTQKCSNRASDFFLLFQQMQRKLSQQELEKWAVTAWAIWNARNKFYFQHFQTHPNVISEMASGLLEEYQRLMDTQ</sequence>